<dbReference type="EMBL" id="CP132970">
    <property type="protein sequence ID" value="XBW04049.1"/>
    <property type="molecule type" value="Genomic_DNA"/>
</dbReference>
<proteinExistence type="predicted"/>
<keyword evidence="4" id="KW-0503">Monooxygenase</keyword>
<gene>
    <name evidence="4" type="ORF">RBB84_22890</name>
</gene>
<sequence length="329" mass="35001">MRTRFTEIFGVEHPIVQGGMMWVGRAELVAAVAEAGALGFITALTQPTPEDLVREIERTRELTDKPFGVNLTILPSINPPPYAEYRQAIIDSGVKIVETAGFNPADHLPHFKDAGIKVIHKCTSVRHAVKAERIGVDAVSIDGFECAGHPGEDDVPGLILIPAATSKLGIPVIASGGIADSRGLVAALALGADGVNMGTRFMCTVESPVAHEVKEQIVRNTELDTKLIFRTLRNTARVATNAVSEEVVEIESRGAEFGDIAHLVAGARGRKVFEDGELDAGIWTAGQSQGLIHDIPTVGELVDRMVAEAEAIITGRLNDIAGADRAVRA</sequence>
<evidence type="ECO:0000256" key="1">
    <source>
        <dbReference type="ARBA" id="ARBA00022630"/>
    </source>
</evidence>
<dbReference type="AlphaFoldDB" id="A0AAU7UVU7"/>
<reference evidence="4" key="1">
    <citation type="submission" date="2023-08" db="EMBL/GenBank/DDBJ databases">
        <title>The novel hydrolase IpcH responsible for the initial isoprocarb degradation step in Rhodococcus sp. D-6.</title>
        <authorList>
            <person name="Zhu Q."/>
        </authorList>
    </citation>
    <scope>NUCLEOTIDE SEQUENCE</scope>
    <source>
        <strain evidence="4">D-6</strain>
    </source>
</reference>
<dbReference type="Gene3D" id="3.20.20.70">
    <property type="entry name" value="Aldolase class I"/>
    <property type="match status" value="1"/>
</dbReference>
<organism evidence="4">
    <name type="scientific">Rhodococcus sp. D-6</name>
    <dbReference type="NCBI Taxonomy" id="1387842"/>
    <lineage>
        <taxon>Bacteria</taxon>
        <taxon>Bacillati</taxon>
        <taxon>Actinomycetota</taxon>
        <taxon>Actinomycetes</taxon>
        <taxon>Mycobacteriales</taxon>
        <taxon>Nocardiaceae</taxon>
        <taxon>Rhodococcus</taxon>
    </lineage>
</organism>
<accession>A0AAU7UVU7</accession>
<dbReference type="EC" id="1.13.12.-" evidence="4"/>
<dbReference type="PANTHER" id="PTHR32332:SF20">
    <property type="entry name" value="2-NITROPROPANE DIOXYGENASE-LIKE PROTEIN"/>
    <property type="match status" value="1"/>
</dbReference>
<dbReference type="CDD" id="cd04730">
    <property type="entry name" value="NPD_like"/>
    <property type="match status" value="1"/>
</dbReference>
<dbReference type="InterPro" id="IPR004136">
    <property type="entry name" value="NMO"/>
</dbReference>
<dbReference type="GO" id="GO:0018580">
    <property type="term" value="F:nitronate monooxygenase activity"/>
    <property type="evidence" value="ECO:0007669"/>
    <property type="project" value="InterPro"/>
</dbReference>
<dbReference type="SUPFAM" id="SSF51412">
    <property type="entry name" value="Inosine monophosphate dehydrogenase (IMPDH)"/>
    <property type="match status" value="1"/>
</dbReference>
<dbReference type="RefSeq" id="WP_082921068.1">
    <property type="nucleotide sequence ID" value="NZ_CP132970.1"/>
</dbReference>
<keyword evidence="2" id="KW-0288">FMN</keyword>
<evidence type="ECO:0000256" key="2">
    <source>
        <dbReference type="ARBA" id="ARBA00022643"/>
    </source>
</evidence>
<protein>
    <submittedName>
        <fullName evidence="4">Nitronate monooxygenase family protein</fullName>
        <ecNumber evidence="4">1.13.12.-</ecNumber>
    </submittedName>
</protein>
<evidence type="ECO:0000256" key="3">
    <source>
        <dbReference type="ARBA" id="ARBA00023002"/>
    </source>
</evidence>
<evidence type="ECO:0000313" key="4">
    <source>
        <dbReference type="EMBL" id="XBW04049.1"/>
    </source>
</evidence>
<keyword evidence="3 4" id="KW-0560">Oxidoreductase</keyword>
<dbReference type="KEGG" id="rhox:RBB84_22890"/>
<dbReference type="InterPro" id="IPR013785">
    <property type="entry name" value="Aldolase_TIM"/>
</dbReference>
<name>A0AAU7UVU7_9NOCA</name>
<keyword evidence="1" id="KW-0285">Flavoprotein</keyword>
<dbReference type="Pfam" id="PF03060">
    <property type="entry name" value="NMO"/>
    <property type="match status" value="1"/>
</dbReference>
<dbReference type="PANTHER" id="PTHR32332">
    <property type="entry name" value="2-NITROPROPANE DIOXYGENASE"/>
    <property type="match status" value="1"/>
</dbReference>